<feature type="coiled-coil region" evidence="4">
    <location>
        <begin position="19"/>
        <end position="53"/>
    </location>
</feature>
<dbReference type="OrthoDB" id="6262491at2759"/>
<feature type="region of interest" description="Disordered" evidence="5">
    <location>
        <begin position="151"/>
        <end position="207"/>
    </location>
</feature>
<keyword evidence="4" id="KW-0175">Coiled coil</keyword>
<feature type="compositionally biased region" description="Polar residues" evidence="5">
    <location>
        <begin position="165"/>
        <end position="185"/>
    </location>
</feature>
<evidence type="ECO:0000313" key="6">
    <source>
        <dbReference type="EMBL" id="KAJ1922805.1"/>
    </source>
</evidence>
<keyword evidence="7" id="KW-1185">Reference proteome</keyword>
<dbReference type="PROSITE" id="PS00678">
    <property type="entry name" value="WD_REPEATS_1"/>
    <property type="match status" value="1"/>
</dbReference>
<organism evidence="6 7">
    <name type="scientific">Tieghemiomyces parasiticus</name>
    <dbReference type="NCBI Taxonomy" id="78921"/>
    <lineage>
        <taxon>Eukaryota</taxon>
        <taxon>Fungi</taxon>
        <taxon>Fungi incertae sedis</taxon>
        <taxon>Zoopagomycota</taxon>
        <taxon>Kickxellomycotina</taxon>
        <taxon>Dimargaritomycetes</taxon>
        <taxon>Dimargaritales</taxon>
        <taxon>Dimargaritaceae</taxon>
        <taxon>Tieghemiomyces</taxon>
    </lineage>
</organism>
<dbReference type="PANTHER" id="PTHR19879:SF9">
    <property type="entry name" value="TRANSCRIPTION INITIATION FACTOR TFIID SUBUNIT 5"/>
    <property type="match status" value="1"/>
</dbReference>
<feature type="repeat" description="WD" evidence="3">
    <location>
        <begin position="212"/>
        <end position="253"/>
    </location>
</feature>
<dbReference type="Pfam" id="PF00400">
    <property type="entry name" value="WD40"/>
    <property type="match status" value="3"/>
</dbReference>
<dbReference type="InterPro" id="IPR019775">
    <property type="entry name" value="WD40_repeat_CS"/>
</dbReference>
<sequence length="593" mass="63479">MDNRESSFAAPFGNDKDQVNRLLKEVKSLKQKIETLEEENHLLKKSIYELSARYSKSARQSADRPPSPYPLRFDPSEGQSGKGGATKPDQAGPGTRAGSPSAIVSSTSSKSGTSGALATGHEVAREAHRPVAASAMEPTGEMMGLATRPTRDASMKGAAPVSIGTVPSPSGSSTAEPPPSDTVQAPSGKPATDWSSKQPPWSNRPFTSQVELKGHTGAVFTVRYAGDGQRLASGGFDGTVRLWDLAREEERSGYEPGTGAVLAQHSQTVACVAWSQDDCRLFTGSYDQSARVIDIATGQTVHTVTDEGCVLCVAPGLSRDGGQHLWFAGTSHNQLVVADSRQRAPVCWLSHPGMVNCLDVDPSSAGATAPRVWTGDSQGRLRLWDLRWTPTACTYESEVAPGGTALSSLARTRPTEATDETYLAVNAYDDVLRIYRCSPASDRRSPTDTSETATTATSSPRFPEGDAPRLLQRVQGYRNRHWPIGNAASLQTKPRVAQDLLLNTDLAYDTPTVTPLDEPAHLPGSDAMLLVATGSAEPFAYVYTVDPVTRATGVQRLEGHTERVYAVDFHPHQPSLCTCSSDSTIRLWSTVDG</sequence>
<name>A0A9W8A4P7_9FUNG</name>
<dbReference type="AlphaFoldDB" id="A0A9W8A4P7"/>
<gene>
    <name evidence="6" type="ORF">IWQ60_006283</name>
</gene>
<feature type="compositionally biased region" description="Polar residues" evidence="5">
    <location>
        <begin position="193"/>
        <end position="207"/>
    </location>
</feature>
<evidence type="ECO:0000256" key="3">
    <source>
        <dbReference type="PROSITE-ProRule" id="PRU00221"/>
    </source>
</evidence>
<evidence type="ECO:0008006" key="8">
    <source>
        <dbReference type="Google" id="ProtNLM"/>
    </source>
</evidence>
<keyword evidence="1 3" id="KW-0853">WD repeat</keyword>
<dbReference type="EMBL" id="JANBPT010000372">
    <property type="protein sequence ID" value="KAJ1922805.1"/>
    <property type="molecule type" value="Genomic_DNA"/>
</dbReference>
<accession>A0A9W8A4P7</accession>
<protein>
    <recommendedName>
        <fullName evidence="8">Transcriptional repressor Tup1 N-terminal domain-containing protein</fullName>
    </recommendedName>
</protein>
<evidence type="ECO:0000256" key="4">
    <source>
        <dbReference type="SAM" id="Coils"/>
    </source>
</evidence>
<comment type="caution">
    <text evidence="6">The sequence shown here is derived from an EMBL/GenBank/DDBJ whole genome shotgun (WGS) entry which is preliminary data.</text>
</comment>
<feature type="repeat" description="WD" evidence="3">
    <location>
        <begin position="557"/>
        <end position="593"/>
    </location>
</feature>
<dbReference type="InterPro" id="IPR001680">
    <property type="entry name" value="WD40_rpt"/>
</dbReference>
<reference evidence="6" key="1">
    <citation type="submission" date="2022-07" db="EMBL/GenBank/DDBJ databases">
        <title>Phylogenomic reconstructions and comparative analyses of Kickxellomycotina fungi.</title>
        <authorList>
            <person name="Reynolds N.K."/>
            <person name="Stajich J.E."/>
            <person name="Barry K."/>
            <person name="Grigoriev I.V."/>
            <person name="Crous P."/>
            <person name="Smith M.E."/>
        </authorList>
    </citation>
    <scope>NUCLEOTIDE SEQUENCE</scope>
    <source>
        <strain evidence="6">RSA 861</strain>
    </source>
</reference>
<dbReference type="Gene3D" id="2.130.10.10">
    <property type="entry name" value="YVTN repeat-like/Quinoprotein amine dehydrogenase"/>
    <property type="match status" value="2"/>
</dbReference>
<dbReference type="SMART" id="SM00320">
    <property type="entry name" value="WD40"/>
    <property type="match status" value="4"/>
</dbReference>
<proteinExistence type="predicted"/>
<feature type="region of interest" description="Disordered" evidence="5">
    <location>
        <begin position="439"/>
        <end position="467"/>
    </location>
</feature>
<dbReference type="Proteomes" id="UP001150569">
    <property type="component" value="Unassembled WGS sequence"/>
</dbReference>
<feature type="repeat" description="WD" evidence="3">
    <location>
        <begin position="262"/>
        <end position="303"/>
    </location>
</feature>
<dbReference type="InterPro" id="IPR015943">
    <property type="entry name" value="WD40/YVTN_repeat-like_dom_sf"/>
</dbReference>
<evidence type="ECO:0000256" key="2">
    <source>
        <dbReference type="ARBA" id="ARBA00022737"/>
    </source>
</evidence>
<dbReference type="SUPFAM" id="SSF50978">
    <property type="entry name" value="WD40 repeat-like"/>
    <property type="match status" value="1"/>
</dbReference>
<dbReference type="PANTHER" id="PTHR19879">
    <property type="entry name" value="TRANSCRIPTION INITIATION FACTOR TFIID"/>
    <property type="match status" value="1"/>
</dbReference>
<feature type="compositionally biased region" description="Low complexity" evidence="5">
    <location>
        <begin position="97"/>
        <end position="120"/>
    </location>
</feature>
<feature type="compositionally biased region" description="Low complexity" evidence="5">
    <location>
        <begin position="447"/>
        <end position="460"/>
    </location>
</feature>
<evidence type="ECO:0000313" key="7">
    <source>
        <dbReference type="Proteomes" id="UP001150569"/>
    </source>
</evidence>
<dbReference type="PROSITE" id="PS50294">
    <property type="entry name" value="WD_REPEATS_REGION"/>
    <property type="match status" value="3"/>
</dbReference>
<dbReference type="PROSITE" id="PS50082">
    <property type="entry name" value="WD_REPEATS_2"/>
    <property type="match status" value="3"/>
</dbReference>
<keyword evidence="2" id="KW-0677">Repeat</keyword>
<evidence type="ECO:0000256" key="1">
    <source>
        <dbReference type="ARBA" id="ARBA00022574"/>
    </source>
</evidence>
<feature type="region of interest" description="Disordered" evidence="5">
    <location>
        <begin position="53"/>
        <end position="125"/>
    </location>
</feature>
<dbReference type="InterPro" id="IPR036322">
    <property type="entry name" value="WD40_repeat_dom_sf"/>
</dbReference>
<evidence type="ECO:0000256" key="5">
    <source>
        <dbReference type="SAM" id="MobiDB-lite"/>
    </source>
</evidence>